<reference evidence="1" key="1">
    <citation type="journal article" date="2010" name="Nature">
        <title>The dynamic genome of Hydra.</title>
        <authorList>
            <person name="Chapman J.A."/>
            <person name="Kirkness E.F."/>
            <person name="Simakov O."/>
            <person name="Hampson S.E."/>
            <person name="Mitros T."/>
            <person name="Weinmaier T."/>
            <person name="Rattei T."/>
            <person name="Balasubramanian P.G."/>
            <person name="Borman J."/>
            <person name="Busam D."/>
            <person name="Disbennett K."/>
            <person name="Pfannkoch C."/>
            <person name="Sumin N."/>
            <person name="Sutton G."/>
            <person name="Viswanathan L."/>
            <person name="Walenz B."/>
            <person name="Goodstein D.M."/>
            <person name="Hellsten U."/>
            <person name="Kawashima T."/>
            <person name="Prochnik S.E."/>
            <person name="Putnam N.H."/>
            <person name="Shu S."/>
            <person name="Blumberg B."/>
            <person name="Dana C.E."/>
            <person name="Gee L."/>
            <person name="Kibler D.F."/>
            <person name="Law L."/>
            <person name="Lindgens D."/>
            <person name="Martinez D.E."/>
            <person name="Peng J."/>
            <person name="Wigge P.A."/>
            <person name="Bertulat B."/>
            <person name="Guder C."/>
            <person name="Nakamura Y."/>
            <person name="Ozbek S."/>
            <person name="Watanabe H."/>
            <person name="Khalturin K."/>
            <person name="Hemmrich G."/>
            <person name="Franke A."/>
            <person name="Augustin R."/>
            <person name="Fraune S."/>
            <person name="Hayakawa E."/>
            <person name="Hayakawa S."/>
            <person name="Hirose M."/>
            <person name="Hwang J."/>
            <person name="Ikeo K."/>
            <person name="Nishimiya-Fujisawa C."/>
            <person name="Ogura A."/>
            <person name="Takahashi T."/>
            <person name="Steinmetz P.R."/>
            <person name="Zhang X."/>
            <person name="Aufschnaiter R."/>
            <person name="Eder M.K."/>
            <person name="Gorny A.K."/>
            <person name="Salvenmoser W."/>
            <person name="Heimberg A.M."/>
            <person name="Wheeler B.M."/>
            <person name="Peterson K.J."/>
            <person name="Boettger A."/>
            <person name="Tischler P."/>
            <person name="Wolf A."/>
            <person name="Gojobori T."/>
            <person name="Remington K.A."/>
            <person name="Strausberg R.L."/>
            <person name="Venter J."/>
            <person name="Technau U."/>
            <person name="Hobmayer B."/>
            <person name="Bosch T.C."/>
            <person name="Holstein T.W."/>
            <person name="Fujisawa T."/>
            <person name="Bode H.R."/>
            <person name="David C.N."/>
            <person name="Rokhsar D.S."/>
            <person name="Steele R.E."/>
        </authorList>
    </citation>
    <scope>NUCLEOTIDE SEQUENCE</scope>
</reference>
<dbReference type="EMBL" id="FN543104">
    <property type="protein sequence ID" value="CBA28886.1"/>
    <property type="molecule type" value="Genomic_DNA"/>
</dbReference>
<proteinExistence type="predicted"/>
<gene>
    <name evidence="1" type="ORF">Csp_A09380</name>
</gene>
<organism evidence="1">
    <name type="scientific">Curvibacter symbiont subsp. Hydra magnipapillata</name>
    <dbReference type="NCBI Taxonomy" id="667019"/>
    <lineage>
        <taxon>Bacteria</taxon>
        <taxon>Pseudomonadati</taxon>
        <taxon>Pseudomonadota</taxon>
        <taxon>Betaproteobacteria</taxon>
        <taxon>Burkholderiales</taxon>
        <taxon>Comamonadaceae</taxon>
        <taxon>Curvibacter</taxon>
    </lineage>
</organism>
<evidence type="ECO:0000313" key="1">
    <source>
        <dbReference type="EMBL" id="CBA28886.1"/>
    </source>
</evidence>
<name>C9Y9Y7_CURXX</name>
<dbReference type="AlphaFoldDB" id="C9Y9Y7"/>
<accession>C9Y9Y7</accession>
<protein>
    <submittedName>
        <fullName evidence="1">Uncharacterized protein</fullName>
    </submittedName>
</protein>
<sequence length="59" mass="6971">MQLLCQSTHQSKFDKPLYFASLKRAFAPLPEQRNCLEPRLATRTHRKRAYQNTHQNNAD</sequence>